<feature type="domain" description="G-protein coupled receptors family 1 profile" evidence="10">
    <location>
        <begin position="7"/>
        <end position="68"/>
    </location>
</feature>
<evidence type="ECO:0000256" key="1">
    <source>
        <dbReference type="ARBA" id="ARBA00004141"/>
    </source>
</evidence>
<keyword evidence="8" id="KW-0807">Transducer</keyword>
<keyword evidence="3" id="KW-0812">Transmembrane</keyword>
<keyword evidence="6" id="KW-0472">Membrane</keyword>
<gene>
    <name evidence="11" type="ORF">AVEN_201319_1</name>
</gene>
<reference evidence="11 12" key="1">
    <citation type="journal article" date="2019" name="Sci. Rep.">
        <title>Orb-weaving spider Araneus ventricosus genome elucidates the spidroin gene catalogue.</title>
        <authorList>
            <person name="Kono N."/>
            <person name="Nakamura H."/>
            <person name="Ohtoshi R."/>
            <person name="Moran D.A.P."/>
            <person name="Shinohara A."/>
            <person name="Yoshida Y."/>
            <person name="Fujiwara M."/>
            <person name="Mori M."/>
            <person name="Tomita M."/>
            <person name="Arakawa K."/>
        </authorList>
    </citation>
    <scope>NUCLEOTIDE SEQUENCE [LARGE SCALE GENOMIC DNA]</scope>
</reference>
<keyword evidence="7" id="KW-0675">Receptor</keyword>
<keyword evidence="12" id="KW-1185">Reference proteome</keyword>
<comment type="subcellular location">
    <subcellularLocation>
        <location evidence="1">Membrane</location>
        <topology evidence="1">Multi-pass membrane protein</topology>
    </subcellularLocation>
</comment>
<evidence type="ECO:0000259" key="10">
    <source>
        <dbReference type="PROSITE" id="PS50262"/>
    </source>
</evidence>
<dbReference type="InterPro" id="IPR017452">
    <property type="entry name" value="GPCR_Rhodpsn_7TM"/>
</dbReference>
<dbReference type="PROSITE" id="PS50262">
    <property type="entry name" value="G_PROTEIN_RECEP_F1_2"/>
    <property type="match status" value="1"/>
</dbReference>
<accession>A0A4Y2KG37</accession>
<dbReference type="GO" id="GO:0007601">
    <property type="term" value="P:visual perception"/>
    <property type="evidence" value="ECO:0007669"/>
    <property type="project" value="UniProtKB-KW"/>
</dbReference>
<sequence length="180" mass="20239">MVFGCFNNIVVIIVVAGTKKLRTPMNAILLNLSVSDFLISLLGTPFSFASAINREWLFGPIMCEIYAFCMTLTDDLTEQPRIRESIPWHIRHGYGSGVHHISSIKLPPSSVMCNQSTGHATKFCFSQYMGISHRFSKDSTLPKSHSVRGGNRHTSTSRRKIRNLLHLLQSETSLFRPDTN</sequence>
<dbReference type="InterPro" id="IPR050125">
    <property type="entry name" value="GPCR_opsins"/>
</dbReference>
<organism evidence="11 12">
    <name type="scientific">Araneus ventricosus</name>
    <name type="common">Orbweaver spider</name>
    <name type="synonym">Epeira ventricosa</name>
    <dbReference type="NCBI Taxonomy" id="182803"/>
    <lineage>
        <taxon>Eukaryota</taxon>
        <taxon>Metazoa</taxon>
        <taxon>Ecdysozoa</taxon>
        <taxon>Arthropoda</taxon>
        <taxon>Chelicerata</taxon>
        <taxon>Arachnida</taxon>
        <taxon>Araneae</taxon>
        <taxon>Araneomorphae</taxon>
        <taxon>Entelegynae</taxon>
        <taxon>Araneoidea</taxon>
        <taxon>Araneidae</taxon>
        <taxon>Araneus</taxon>
    </lineage>
</organism>
<dbReference type="InterPro" id="IPR000276">
    <property type="entry name" value="GPCR_Rhodpsn"/>
</dbReference>
<dbReference type="Pfam" id="PF00001">
    <property type="entry name" value="7tm_1"/>
    <property type="match status" value="1"/>
</dbReference>
<protein>
    <recommendedName>
        <fullName evidence="10">G-protein coupled receptors family 1 profile domain-containing protein</fullName>
    </recommendedName>
</protein>
<evidence type="ECO:0000313" key="11">
    <source>
        <dbReference type="EMBL" id="GBN01298.1"/>
    </source>
</evidence>
<name>A0A4Y2KG37_ARAVE</name>
<dbReference type="GO" id="GO:0016020">
    <property type="term" value="C:membrane"/>
    <property type="evidence" value="ECO:0007669"/>
    <property type="project" value="UniProtKB-SubCell"/>
</dbReference>
<dbReference type="EMBL" id="BGPR01004603">
    <property type="protein sequence ID" value="GBN01298.1"/>
    <property type="molecule type" value="Genomic_DNA"/>
</dbReference>
<evidence type="ECO:0000256" key="5">
    <source>
        <dbReference type="ARBA" id="ARBA00023040"/>
    </source>
</evidence>
<dbReference type="SUPFAM" id="SSF81321">
    <property type="entry name" value="Family A G protein-coupled receptor-like"/>
    <property type="match status" value="1"/>
</dbReference>
<evidence type="ECO:0000256" key="8">
    <source>
        <dbReference type="ARBA" id="ARBA00023224"/>
    </source>
</evidence>
<dbReference type="Proteomes" id="UP000499080">
    <property type="component" value="Unassembled WGS sequence"/>
</dbReference>
<evidence type="ECO:0000313" key="12">
    <source>
        <dbReference type="Proteomes" id="UP000499080"/>
    </source>
</evidence>
<comment type="caution">
    <text evidence="11">The sequence shown here is derived from an EMBL/GenBank/DDBJ whole genome shotgun (WGS) entry which is preliminary data.</text>
</comment>
<evidence type="ECO:0000256" key="7">
    <source>
        <dbReference type="ARBA" id="ARBA00023170"/>
    </source>
</evidence>
<dbReference type="OrthoDB" id="2101615at2759"/>
<evidence type="ECO:0000256" key="6">
    <source>
        <dbReference type="ARBA" id="ARBA00023136"/>
    </source>
</evidence>
<dbReference type="Gene3D" id="1.20.1070.10">
    <property type="entry name" value="Rhodopsin 7-helix transmembrane proteins"/>
    <property type="match status" value="1"/>
</dbReference>
<dbReference type="PANTHER" id="PTHR24240">
    <property type="entry name" value="OPSIN"/>
    <property type="match status" value="1"/>
</dbReference>
<evidence type="ECO:0000256" key="2">
    <source>
        <dbReference type="ARBA" id="ARBA00010663"/>
    </source>
</evidence>
<dbReference type="AlphaFoldDB" id="A0A4Y2KG37"/>
<keyword evidence="5" id="KW-0297">G-protein coupled receptor</keyword>
<keyword evidence="9" id="KW-0844">Vision</keyword>
<proteinExistence type="inferred from homology"/>
<evidence type="ECO:0000256" key="4">
    <source>
        <dbReference type="ARBA" id="ARBA00022989"/>
    </source>
</evidence>
<keyword evidence="4" id="KW-1133">Transmembrane helix</keyword>
<comment type="similarity">
    <text evidence="2">Belongs to the G-protein coupled receptor 1 family.</text>
</comment>
<dbReference type="GO" id="GO:0004930">
    <property type="term" value="F:G protein-coupled receptor activity"/>
    <property type="evidence" value="ECO:0007669"/>
    <property type="project" value="UniProtKB-KW"/>
</dbReference>
<evidence type="ECO:0000256" key="3">
    <source>
        <dbReference type="ARBA" id="ARBA00022692"/>
    </source>
</evidence>
<evidence type="ECO:0000256" key="9">
    <source>
        <dbReference type="ARBA" id="ARBA00023305"/>
    </source>
</evidence>
<keyword evidence="9" id="KW-0716">Sensory transduction</keyword>